<comment type="caution">
    <text evidence="2">The sequence shown here is derived from an EMBL/GenBank/DDBJ whole genome shotgun (WGS) entry which is preliminary data.</text>
</comment>
<proteinExistence type="predicted"/>
<feature type="compositionally biased region" description="Basic and acidic residues" evidence="1">
    <location>
        <begin position="28"/>
        <end position="52"/>
    </location>
</feature>
<evidence type="ECO:0000313" key="2">
    <source>
        <dbReference type="EMBL" id="NZA28235.1"/>
    </source>
</evidence>
<evidence type="ECO:0000313" key="3">
    <source>
        <dbReference type="Proteomes" id="UP000578091"/>
    </source>
</evidence>
<protein>
    <submittedName>
        <fullName evidence="2">Uncharacterized protein</fullName>
    </submittedName>
</protein>
<accession>A0A853JH81</accession>
<keyword evidence="3" id="KW-1185">Reference proteome</keyword>
<feature type="region of interest" description="Disordered" evidence="1">
    <location>
        <begin position="1"/>
        <end position="62"/>
    </location>
</feature>
<organism evidence="2 3">
    <name type="scientific">Luteimonas salinisoli</name>
    <dbReference type="NCBI Taxonomy" id="2752307"/>
    <lineage>
        <taxon>Bacteria</taxon>
        <taxon>Pseudomonadati</taxon>
        <taxon>Pseudomonadota</taxon>
        <taxon>Gammaproteobacteria</taxon>
        <taxon>Lysobacterales</taxon>
        <taxon>Lysobacteraceae</taxon>
        <taxon>Luteimonas</taxon>
    </lineage>
</organism>
<dbReference type="EMBL" id="JACCKA010000091">
    <property type="protein sequence ID" value="NZA28235.1"/>
    <property type="molecule type" value="Genomic_DNA"/>
</dbReference>
<dbReference type="AlphaFoldDB" id="A0A853JH81"/>
<evidence type="ECO:0000256" key="1">
    <source>
        <dbReference type="SAM" id="MobiDB-lite"/>
    </source>
</evidence>
<dbReference type="RefSeq" id="WP_180679995.1">
    <property type="nucleotide sequence ID" value="NZ_JACCKA010000091.1"/>
</dbReference>
<feature type="compositionally biased region" description="Low complexity" evidence="1">
    <location>
        <begin position="53"/>
        <end position="62"/>
    </location>
</feature>
<reference evidence="2 3" key="1">
    <citation type="submission" date="2020-07" db="EMBL/GenBank/DDBJ databases">
        <title>Luteimonas sp. SJ-92.</title>
        <authorList>
            <person name="Huang X.-X."/>
            <person name="Xu L."/>
            <person name="Sun J.-Q."/>
        </authorList>
    </citation>
    <scope>NUCLEOTIDE SEQUENCE [LARGE SCALE GENOMIC DNA]</scope>
    <source>
        <strain evidence="2 3">SJ-92</strain>
    </source>
</reference>
<name>A0A853JH81_9GAMM</name>
<gene>
    <name evidence="2" type="ORF">H0E84_17815</name>
</gene>
<dbReference type="Proteomes" id="UP000578091">
    <property type="component" value="Unassembled WGS sequence"/>
</dbReference>
<sequence>MASQQQGTPLPGGSGPADAPDLNNPGRNPDDPSRQPPDHPGRDDRRGGERGQEPPGQGHPRD</sequence>